<dbReference type="STRING" id="1890683.A0A427YQ97"/>
<dbReference type="GO" id="GO:0008270">
    <property type="term" value="F:zinc ion binding"/>
    <property type="evidence" value="ECO:0007669"/>
    <property type="project" value="UniProtKB-KW"/>
</dbReference>
<evidence type="ECO:0000256" key="5">
    <source>
        <dbReference type="SAM" id="MobiDB-lite"/>
    </source>
</evidence>
<dbReference type="OrthoDB" id="630895at2759"/>
<dbReference type="Pfam" id="PF01753">
    <property type="entry name" value="zf-MYND"/>
    <property type="match status" value="1"/>
</dbReference>
<dbReference type="AlphaFoldDB" id="A0A427YQ97"/>
<dbReference type="InterPro" id="IPR016181">
    <property type="entry name" value="Acyl_CoA_acyltransferase"/>
</dbReference>
<dbReference type="Gene3D" id="6.10.140.2220">
    <property type="match status" value="1"/>
</dbReference>
<protein>
    <recommendedName>
        <fullName evidence="6">MYND-type domain-containing protein</fullName>
    </recommendedName>
</protein>
<feature type="domain" description="MYND-type" evidence="6">
    <location>
        <begin position="374"/>
        <end position="417"/>
    </location>
</feature>
<evidence type="ECO:0000313" key="7">
    <source>
        <dbReference type="EMBL" id="RSH93216.1"/>
    </source>
</evidence>
<sequence length="443" mass="50041">MIADEGLPGELVGKLRDVVLADDDRADEDDEHEHEHEEDAIVPAPGAKKKKKKPKKRKPAGSKQAANSGSAIAPEMTVPEEPARPSETPDQTSFWEQEVKKGRLTHHLPDWGLLESRYRPNLDIFLTPSCRNVELITPRLRLRQVRIDDREAIRRIKMEPIVQKTQLYGSPSREDIKNVFLNRYIRSSMPRGSAQKMRNEFVFAITLKDPSSVKPSIGEALRIANRIEQAQGYLGNIALGLEPQYKSPALLPQTGVPYTHPTFAETSKAALKGTMFYELHPQLWGKGIMSEAFTEVLRFAMEEVGVDVMVTDPTEKNDASIRLCLRNGMKFTSTGTNNPYGKPQLFHEITRDEWWARNRPGREIKSPWEGKEACRWCMDSRLSEPTVQCSRCDWARYCSRECQRADWVWTEGHQAECDMKEPKRGLANGGGSAGSAGRDGVMI</sequence>
<comment type="caution">
    <text evidence="7">The sequence shown here is derived from an EMBL/GenBank/DDBJ whole genome shotgun (WGS) entry which is preliminary data.</text>
</comment>
<dbReference type="Pfam" id="PF13302">
    <property type="entry name" value="Acetyltransf_3"/>
    <property type="match status" value="1"/>
</dbReference>
<dbReference type="PANTHER" id="PTHR43792">
    <property type="entry name" value="GNAT FAMILY, PUTATIVE (AFU_ORTHOLOGUE AFUA_3G00765)-RELATED-RELATED"/>
    <property type="match status" value="1"/>
</dbReference>
<organism evidence="7 8">
    <name type="scientific">Saitozyma podzolica</name>
    <dbReference type="NCBI Taxonomy" id="1890683"/>
    <lineage>
        <taxon>Eukaryota</taxon>
        <taxon>Fungi</taxon>
        <taxon>Dikarya</taxon>
        <taxon>Basidiomycota</taxon>
        <taxon>Agaricomycotina</taxon>
        <taxon>Tremellomycetes</taxon>
        <taxon>Tremellales</taxon>
        <taxon>Trimorphomycetaceae</taxon>
        <taxon>Saitozyma</taxon>
    </lineage>
</organism>
<dbReference type="Gene3D" id="3.40.630.30">
    <property type="match status" value="1"/>
</dbReference>
<feature type="compositionally biased region" description="Basic residues" evidence="5">
    <location>
        <begin position="47"/>
        <end position="60"/>
    </location>
</feature>
<keyword evidence="8" id="KW-1185">Reference proteome</keyword>
<dbReference type="InterPro" id="IPR051531">
    <property type="entry name" value="N-acetyltransferase"/>
</dbReference>
<keyword evidence="3" id="KW-0862">Zinc</keyword>
<evidence type="ECO:0000256" key="2">
    <source>
        <dbReference type="ARBA" id="ARBA00022771"/>
    </source>
</evidence>
<dbReference type="InterPro" id="IPR000182">
    <property type="entry name" value="GNAT_dom"/>
</dbReference>
<dbReference type="PROSITE" id="PS50865">
    <property type="entry name" value="ZF_MYND_2"/>
    <property type="match status" value="1"/>
</dbReference>
<proteinExistence type="predicted"/>
<evidence type="ECO:0000256" key="1">
    <source>
        <dbReference type="ARBA" id="ARBA00022723"/>
    </source>
</evidence>
<dbReference type="PANTHER" id="PTHR43792:SF15">
    <property type="entry name" value="MYND-TYPE DOMAIN-CONTAINING PROTEIN"/>
    <property type="match status" value="1"/>
</dbReference>
<keyword evidence="1" id="KW-0479">Metal-binding</keyword>
<keyword evidence="2 4" id="KW-0863">Zinc-finger</keyword>
<dbReference type="InterPro" id="IPR002893">
    <property type="entry name" value="Znf_MYND"/>
</dbReference>
<dbReference type="SUPFAM" id="SSF55729">
    <property type="entry name" value="Acyl-CoA N-acyltransferases (Nat)"/>
    <property type="match status" value="1"/>
</dbReference>
<dbReference type="GO" id="GO:0016747">
    <property type="term" value="F:acyltransferase activity, transferring groups other than amino-acyl groups"/>
    <property type="evidence" value="ECO:0007669"/>
    <property type="project" value="InterPro"/>
</dbReference>
<reference evidence="7 8" key="1">
    <citation type="submission" date="2018-11" db="EMBL/GenBank/DDBJ databases">
        <title>Genome sequence of Saitozyma podzolica DSM 27192.</title>
        <authorList>
            <person name="Aliyu H."/>
            <person name="Gorte O."/>
            <person name="Ochsenreither K."/>
        </authorList>
    </citation>
    <scope>NUCLEOTIDE SEQUENCE [LARGE SCALE GENOMIC DNA]</scope>
    <source>
        <strain evidence="7 8">DSM 27192</strain>
    </source>
</reference>
<dbReference type="SUPFAM" id="SSF144232">
    <property type="entry name" value="HIT/MYND zinc finger-like"/>
    <property type="match status" value="1"/>
</dbReference>
<gene>
    <name evidence="7" type="ORF">EHS25_007570</name>
</gene>
<feature type="region of interest" description="Disordered" evidence="5">
    <location>
        <begin position="424"/>
        <end position="443"/>
    </location>
</feature>
<name>A0A427YQ97_9TREE</name>
<evidence type="ECO:0000259" key="6">
    <source>
        <dbReference type="PROSITE" id="PS50865"/>
    </source>
</evidence>
<evidence type="ECO:0000313" key="8">
    <source>
        <dbReference type="Proteomes" id="UP000279259"/>
    </source>
</evidence>
<feature type="region of interest" description="Disordered" evidence="5">
    <location>
        <begin position="22"/>
        <end position="93"/>
    </location>
</feature>
<accession>A0A427YQ97</accession>
<dbReference type="EMBL" id="RSCD01000004">
    <property type="protein sequence ID" value="RSH93216.1"/>
    <property type="molecule type" value="Genomic_DNA"/>
</dbReference>
<evidence type="ECO:0000256" key="3">
    <source>
        <dbReference type="ARBA" id="ARBA00022833"/>
    </source>
</evidence>
<evidence type="ECO:0000256" key="4">
    <source>
        <dbReference type="PROSITE-ProRule" id="PRU00134"/>
    </source>
</evidence>
<dbReference type="Proteomes" id="UP000279259">
    <property type="component" value="Unassembled WGS sequence"/>
</dbReference>